<dbReference type="PANTHER" id="PTHR31080">
    <property type="entry name" value="PECTINESTERASE INHIBITOR-LIKE"/>
    <property type="match status" value="1"/>
</dbReference>
<sequence length="628" mass="71443">MDQVQVHLLEDQSLRRTKKEKQLFILFLIIIFTLIISAIISVFTALKHQAETQYRPENSIRAIQAVCRVTQYYYPCINSISMSSLHTHHNHKIGASDIFELSVRAALHELHDVVSLPQQLASKFRSPKIKPVLTDCQNWLADSLNQLNKSLIMIMDYYPNKKILANEEMVNDFRVMIGRAAKNVERCVDGLEKENATVEGKIAKKRLKARIYMGKVYVLNSLDILEKKDAIDEVFYRASSVESIFAFFILDRENYVVALTWLSLNSTTNVSIVELKLSKCQTWVNNSLSRLDESLSMLGVDSDVESLTYKEMDNMKAWTMAATTYAFKCYSALQALVDIDAEEKMRVDEVKLGVMKARKYMVNSMDSKASPLLQHDDHLSSIRKRNKTLILIFFSLIILLALIIGAIIVSLVHNHRYLHDSESFNPGPAIRAFCLPSHTEFFCVTSIYSAIITTPNTNPNLVFELSLHKAVEELSAAISMASKDTRFGNCSTSLSHAVSLLNRTLGIMRVNSDIETQTYEQRRDMIAWVAIAIDDLESCQSDLEKVLESTAVGANVYEARSLLRYSKDFLVDCDVVNENFRFDVENEDGNKSSRNRIVEDLIAATLFGSQYFVMVILFCMFLRIYCCK</sequence>
<keyword evidence="2" id="KW-0812">Transmembrane</keyword>
<keyword evidence="1" id="KW-0732">Signal</keyword>
<dbReference type="InterPro" id="IPR006501">
    <property type="entry name" value="Pectinesterase_inhib_dom"/>
</dbReference>
<dbReference type="SUPFAM" id="SSF101148">
    <property type="entry name" value="Plant invertase/pectin methylesterase inhibitor"/>
    <property type="match status" value="2"/>
</dbReference>
<feature type="domain" description="Pectinesterase inhibitor" evidence="3">
    <location>
        <begin position="58"/>
        <end position="224"/>
    </location>
</feature>
<feature type="transmembrane region" description="Helical" evidence="2">
    <location>
        <begin position="389"/>
        <end position="412"/>
    </location>
</feature>
<feature type="transmembrane region" description="Helical" evidence="2">
    <location>
        <begin position="601"/>
        <end position="625"/>
    </location>
</feature>
<feature type="domain" description="Pectinesterase inhibitor" evidence="3">
    <location>
        <begin position="425"/>
        <end position="569"/>
    </location>
</feature>
<keyword evidence="2" id="KW-0472">Membrane</keyword>
<reference evidence="4" key="1">
    <citation type="submission" date="2019-10" db="EMBL/GenBank/DDBJ databases">
        <authorList>
            <person name="Zhang R."/>
            <person name="Pan Y."/>
            <person name="Wang J."/>
            <person name="Ma R."/>
            <person name="Yu S."/>
        </authorList>
    </citation>
    <scope>NUCLEOTIDE SEQUENCE</scope>
    <source>
        <strain evidence="4">LA-IB0</strain>
        <tissue evidence="4">Leaf</tissue>
    </source>
</reference>
<organism evidence="4 5">
    <name type="scientific">Buddleja alternifolia</name>
    <dbReference type="NCBI Taxonomy" id="168488"/>
    <lineage>
        <taxon>Eukaryota</taxon>
        <taxon>Viridiplantae</taxon>
        <taxon>Streptophyta</taxon>
        <taxon>Embryophyta</taxon>
        <taxon>Tracheophyta</taxon>
        <taxon>Spermatophyta</taxon>
        <taxon>Magnoliopsida</taxon>
        <taxon>eudicotyledons</taxon>
        <taxon>Gunneridae</taxon>
        <taxon>Pentapetalae</taxon>
        <taxon>asterids</taxon>
        <taxon>lamiids</taxon>
        <taxon>Lamiales</taxon>
        <taxon>Scrophulariaceae</taxon>
        <taxon>Buddlejeae</taxon>
        <taxon>Buddleja</taxon>
    </lineage>
</organism>
<evidence type="ECO:0000313" key="4">
    <source>
        <dbReference type="EMBL" id="KAG8388675.1"/>
    </source>
</evidence>
<proteinExistence type="predicted"/>
<keyword evidence="5" id="KW-1185">Reference proteome</keyword>
<protein>
    <recommendedName>
        <fullName evidence="3">Pectinesterase inhibitor domain-containing protein</fullName>
    </recommendedName>
</protein>
<dbReference type="PANTHER" id="PTHR31080:SF303">
    <property type="entry name" value="PECTINESTERASE 1-LIKE"/>
    <property type="match status" value="1"/>
</dbReference>
<dbReference type="AlphaFoldDB" id="A0AAV6YB51"/>
<dbReference type="NCBIfam" id="TIGR01614">
    <property type="entry name" value="PME_inhib"/>
    <property type="match status" value="1"/>
</dbReference>
<feature type="transmembrane region" description="Helical" evidence="2">
    <location>
        <begin position="23"/>
        <end position="46"/>
    </location>
</feature>
<dbReference type="InterPro" id="IPR051955">
    <property type="entry name" value="PME_Inhibitor"/>
</dbReference>
<evidence type="ECO:0000256" key="1">
    <source>
        <dbReference type="ARBA" id="ARBA00022729"/>
    </source>
</evidence>
<evidence type="ECO:0000259" key="3">
    <source>
        <dbReference type="SMART" id="SM00856"/>
    </source>
</evidence>
<evidence type="ECO:0000313" key="5">
    <source>
        <dbReference type="Proteomes" id="UP000826271"/>
    </source>
</evidence>
<dbReference type="Proteomes" id="UP000826271">
    <property type="component" value="Unassembled WGS sequence"/>
</dbReference>
<comment type="caution">
    <text evidence="4">The sequence shown here is derived from an EMBL/GenBank/DDBJ whole genome shotgun (WGS) entry which is preliminary data.</text>
</comment>
<dbReference type="SMART" id="SM00856">
    <property type="entry name" value="PMEI"/>
    <property type="match status" value="2"/>
</dbReference>
<evidence type="ECO:0000256" key="2">
    <source>
        <dbReference type="SAM" id="Phobius"/>
    </source>
</evidence>
<gene>
    <name evidence="4" type="ORF">BUALT_Bualt02G0150000</name>
</gene>
<dbReference type="Pfam" id="PF04043">
    <property type="entry name" value="PMEI"/>
    <property type="match status" value="2"/>
</dbReference>
<dbReference type="EMBL" id="WHWC01000002">
    <property type="protein sequence ID" value="KAG8388675.1"/>
    <property type="molecule type" value="Genomic_DNA"/>
</dbReference>
<accession>A0AAV6YB51</accession>
<name>A0AAV6YB51_9LAMI</name>
<keyword evidence="2" id="KW-1133">Transmembrane helix</keyword>
<dbReference type="Gene3D" id="1.20.140.40">
    <property type="entry name" value="Invertase/pectin methylesterase inhibitor family protein"/>
    <property type="match status" value="2"/>
</dbReference>
<dbReference type="GO" id="GO:0004857">
    <property type="term" value="F:enzyme inhibitor activity"/>
    <property type="evidence" value="ECO:0007669"/>
    <property type="project" value="InterPro"/>
</dbReference>
<dbReference type="InterPro" id="IPR035513">
    <property type="entry name" value="Invertase/methylesterase_inhib"/>
</dbReference>